<evidence type="ECO:0000313" key="2">
    <source>
        <dbReference type="Proteomes" id="UP001348641"/>
    </source>
</evidence>
<dbReference type="RefSeq" id="WP_330160860.1">
    <property type="nucleotide sequence ID" value="NZ_BAAAJA010000014.1"/>
</dbReference>
<proteinExistence type="predicted"/>
<dbReference type="InterPro" id="IPR011044">
    <property type="entry name" value="Quino_amine_DH_bsu"/>
</dbReference>
<accession>A0ABU7KXC4</accession>
<dbReference type="Proteomes" id="UP001348641">
    <property type="component" value="Unassembled WGS sequence"/>
</dbReference>
<sequence length="116" mass="12108">MQPLAPDDPRRIGRHRLLSRIGAGGMGRVYLALSAALDRVYVSWLVPGDDPLEDGAYTTHAFDTETGEDLAADGRGAGGLQEVSVHPGGGVLAGVSAEGRVVLVDPDTLEPAETLF</sequence>
<dbReference type="Gene3D" id="3.30.200.20">
    <property type="entry name" value="Phosphorylase Kinase, domain 1"/>
    <property type="match status" value="1"/>
</dbReference>
<name>A0ABU7KXC4_9ACTN</name>
<dbReference type="EMBL" id="JAUUCC010000089">
    <property type="protein sequence ID" value="MEE2053953.1"/>
    <property type="molecule type" value="Genomic_DNA"/>
</dbReference>
<evidence type="ECO:0000313" key="1">
    <source>
        <dbReference type="EMBL" id="MEE2053953.1"/>
    </source>
</evidence>
<organism evidence="1 2">
    <name type="scientific">Nocardiopsis tropica</name>
    <dbReference type="NCBI Taxonomy" id="109330"/>
    <lineage>
        <taxon>Bacteria</taxon>
        <taxon>Bacillati</taxon>
        <taxon>Actinomycetota</taxon>
        <taxon>Actinomycetes</taxon>
        <taxon>Streptosporangiales</taxon>
        <taxon>Nocardiopsidaceae</taxon>
        <taxon>Nocardiopsis</taxon>
    </lineage>
</organism>
<evidence type="ECO:0008006" key="3">
    <source>
        <dbReference type="Google" id="ProtNLM"/>
    </source>
</evidence>
<comment type="caution">
    <text evidence="1">The sequence shown here is derived from an EMBL/GenBank/DDBJ whole genome shotgun (WGS) entry which is preliminary data.</text>
</comment>
<protein>
    <recommendedName>
        <fullName evidence="3">Serine/threonine protein kinase</fullName>
    </recommendedName>
</protein>
<dbReference type="SUPFAM" id="SSF50969">
    <property type="entry name" value="YVTN repeat-like/Quinoprotein amine dehydrogenase"/>
    <property type="match status" value="1"/>
</dbReference>
<reference evidence="1 2" key="1">
    <citation type="submission" date="2023-07" db="EMBL/GenBank/DDBJ databases">
        <authorList>
            <person name="Girao M."/>
            <person name="Carvalho M.F."/>
        </authorList>
    </citation>
    <scope>NUCLEOTIDE SEQUENCE [LARGE SCALE GENOMIC DNA]</scope>
    <source>
        <strain evidence="1 2">66/93</strain>
    </source>
</reference>
<gene>
    <name evidence="1" type="ORF">Q8A49_25965</name>
</gene>